<feature type="region of interest" description="Disordered" evidence="1">
    <location>
        <begin position="1"/>
        <end position="25"/>
    </location>
</feature>
<dbReference type="Proteomes" id="UP001152797">
    <property type="component" value="Unassembled WGS sequence"/>
</dbReference>
<accession>A0A9P1GJK3</accession>
<feature type="transmembrane region" description="Helical" evidence="2">
    <location>
        <begin position="134"/>
        <end position="152"/>
    </location>
</feature>
<reference evidence="4 5" key="2">
    <citation type="submission" date="2024-05" db="EMBL/GenBank/DDBJ databases">
        <authorList>
            <person name="Chen Y."/>
            <person name="Shah S."/>
            <person name="Dougan E. K."/>
            <person name="Thang M."/>
            <person name="Chan C."/>
        </authorList>
    </citation>
    <scope>NUCLEOTIDE SEQUENCE [LARGE SCALE GENOMIC DNA]</scope>
</reference>
<evidence type="ECO:0000256" key="2">
    <source>
        <dbReference type="SAM" id="Phobius"/>
    </source>
</evidence>
<evidence type="ECO:0000313" key="5">
    <source>
        <dbReference type="Proteomes" id="UP001152797"/>
    </source>
</evidence>
<feature type="transmembrane region" description="Helical" evidence="2">
    <location>
        <begin position="263"/>
        <end position="285"/>
    </location>
</feature>
<name>A0A9P1GJK3_9DINO</name>
<sequence>MAADRTNHTDCTDPTPEHGHNGHNLEVDFRATPSTRSLTWQVPESLVRGIPFRCLLAGGGRPFRTKSDSAKTLAKQLKPCVTYDAFISHDWQTSGWLKYASLLLLFNSQTAAIVTLVVSVAGGLLIFYELLPNSDWAICIGYLTFIVLLLFWQNIRDVFRKPKLAFMDKLTIPQEDEKLKEQCILGLAGFLQRSETLVILWSESYIGRVWCVYEFAAFTRMHSGKGNVQAVPVTFPLLLLLHAAWWLAVNLVIYVVWNSLDLALPILILLCWCSIGLFFLIGFPVQSWAGRRLTRNLHSLTAQLSHFDVNEAKCSCCSCGHVSSEGEEIPCDRELIYQSLQDWYGKDSDDLQAGLERFNAVVRNKLTGQILQTWGGNAVPVKIFTYSVFSMHTPFLITRIPATL</sequence>
<keyword evidence="2" id="KW-0812">Transmembrane</keyword>
<reference evidence="3" key="1">
    <citation type="submission" date="2022-10" db="EMBL/GenBank/DDBJ databases">
        <authorList>
            <person name="Chen Y."/>
            <person name="Dougan E. K."/>
            <person name="Chan C."/>
            <person name="Rhodes N."/>
            <person name="Thang M."/>
        </authorList>
    </citation>
    <scope>NUCLEOTIDE SEQUENCE</scope>
</reference>
<keyword evidence="5" id="KW-1185">Reference proteome</keyword>
<dbReference type="InterPro" id="IPR035897">
    <property type="entry name" value="Toll_tir_struct_dom_sf"/>
</dbReference>
<evidence type="ECO:0000313" key="4">
    <source>
        <dbReference type="EMBL" id="CAL4803598.1"/>
    </source>
</evidence>
<evidence type="ECO:0000313" key="3">
    <source>
        <dbReference type="EMBL" id="CAI4016286.1"/>
    </source>
</evidence>
<comment type="caution">
    <text evidence="3">The sequence shown here is derived from an EMBL/GenBank/DDBJ whole genome shotgun (WGS) entry which is preliminary data.</text>
</comment>
<dbReference type="AlphaFoldDB" id="A0A9P1GJK3"/>
<dbReference type="EMBL" id="CAMXCT020006577">
    <property type="protein sequence ID" value="CAL1169661.1"/>
    <property type="molecule type" value="Genomic_DNA"/>
</dbReference>
<dbReference type="SUPFAM" id="SSF52200">
    <property type="entry name" value="Toll/Interleukin receptor TIR domain"/>
    <property type="match status" value="1"/>
</dbReference>
<feature type="transmembrane region" description="Helical" evidence="2">
    <location>
        <begin position="102"/>
        <end position="128"/>
    </location>
</feature>
<dbReference type="EMBL" id="CAMXCT030006577">
    <property type="protein sequence ID" value="CAL4803598.1"/>
    <property type="molecule type" value="Genomic_DNA"/>
</dbReference>
<organism evidence="3">
    <name type="scientific">Cladocopium goreaui</name>
    <dbReference type="NCBI Taxonomy" id="2562237"/>
    <lineage>
        <taxon>Eukaryota</taxon>
        <taxon>Sar</taxon>
        <taxon>Alveolata</taxon>
        <taxon>Dinophyceae</taxon>
        <taxon>Suessiales</taxon>
        <taxon>Symbiodiniaceae</taxon>
        <taxon>Cladocopium</taxon>
    </lineage>
</organism>
<proteinExistence type="predicted"/>
<dbReference type="EMBL" id="CAMXCT010006577">
    <property type="protein sequence ID" value="CAI4016286.1"/>
    <property type="molecule type" value="Genomic_DNA"/>
</dbReference>
<keyword evidence="2" id="KW-0472">Membrane</keyword>
<evidence type="ECO:0000256" key="1">
    <source>
        <dbReference type="SAM" id="MobiDB-lite"/>
    </source>
</evidence>
<feature type="transmembrane region" description="Helical" evidence="2">
    <location>
        <begin position="230"/>
        <end position="257"/>
    </location>
</feature>
<dbReference type="OrthoDB" id="414861at2759"/>
<gene>
    <name evidence="3" type="ORF">C1SCF055_LOCUS41039</name>
</gene>
<protein>
    <submittedName>
        <fullName evidence="3">Uncharacterized protein</fullName>
    </submittedName>
</protein>
<keyword evidence="2" id="KW-1133">Transmembrane helix</keyword>